<keyword evidence="2" id="KW-1185">Reference proteome</keyword>
<accession>A0A392RWS5</accession>
<dbReference type="EMBL" id="LXQA010284416">
    <property type="protein sequence ID" value="MCI40829.1"/>
    <property type="molecule type" value="Genomic_DNA"/>
</dbReference>
<protein>
    <submittedName>
        <fullName evidence="1">Uncharacterized protein</fullName>
    </submittedName>
</protein>
<dbReference type="Proteomes" id="UP000265520">
    <property type="component" value="Unassembled WGS sequence"/>
</dbReference>
<organism evidence="1 2">
    <name type="scientific">Trifolium medium</name>
    <dbReference type="NCBI Taxonomy" id="97028"/>
    <lineage>
        <taxon>Eukaryota</taxon>
        <taxon>Viridiplantae</taxon>
        <taxon>Streptophyta</taxon>
        <taxon>Embryophyta</taxon>
        <taxon>Tracheophyta</taxon>
        <taxon>Spermatophyta</taxon>
        <taxon>Magnoliopsida</taxon>
        <taxon>eudicotyledons</taxon>
        <taxon>Gunneridae</taxon>
        <taxon>Pentapetalae</taxon>
        <taxon>rosids</taxon>
        <taxon>fabids</taxon>
        <taxon>Fabales</taxon>
        <taxon>Fabaceae</taxon>
        <taxon>Papilionoideae</taxon>
        <taxon>50 kb inversion clade</taxon>
        <taxon>NPAAA clade</taxon>
        <taxon>Hologalegina</taxon>
        <taxon>IRL clade</taxon>
        <taxon>Trifolieae</taxon>
        <taxon>Trifolium</taxon>
    </lineage>
</organism>
<sequence length="40" mass="4574">MSSRGGRLGDLRLGLLGYGRLPVISSLIRLSLLRWFLWML</sequence>
<name>A0A392RWS5_9FABA</name>
<reference evidence="1 2" key="1">
    <citation type="journal article" date="2018" name="Front. Plant Sci.">
        <title>Red Clover (Trifolium pratense) and Zigzag Clover (T. medium) - A Picture of Genomic Similarities and Differences.</title>
        <authorList>
            <person name="Dluhosova J."/>
            <person name="Istvanek J."/>
            <person name="Nedelnik J."/>
            <person name="Repkova J."/>
        </authorList>
    </citation>
    <scope>NUCLEOTIDE SEQUENCE [LARGE SCALE GENOMIC DNA]</scope>
    <source>
        <strain evidence="2">cv. 10/8</strain>
        <tissue evidence="1">Leaf</tissue>
    </source>
</reference>
<comment type="caution">
    <text evidence="1">The sequence shown here is derived from an EMBL/GenBank/DDBJ whole genome shotgun (WGS) entry which is preliminary data.</text>
</comment>
<feature type="non-terminal residue" evidence="1">
    <location>
        <position position="40"/>
    </location>
</feature>
<evidence type="ECO:0000313" key="2">
    <source>
        <dbReference type="Proteomes" id="UP000265520"/>
    </source>
</evidence>
<dbReference type="AlphaFoldDB" id="A0A392RWS5"/>
<proteinExistence type="predicted"/>
<evidence type="ECO:0000313" key="1">
    <source>
        <dbReference type="EMBL" id="MCI40829.1"/>
    </source>
</evidence>